<feature type="chain" id="PRO_5040296556" evidence="1">
    <location>
        <begin position="25"/>
        <end position="123"/>
    </location>
</feature>
<keyword evidence="3" id="KW-1185">Reference proteome</keyword>
<accession>A0A9P9EQL0</accession>
<keyword evidence="1" id="KW-0732">Signal</keyword>
<organism evidence="2 3">
    <name type="scientific">Dactylonectria macrodidyma</name>
    <dbReference type="NCBI Taxonomy" id="307937"/>
    <lineage>
        <taxon>Eukaryota</taxon>
        <taxon>Fungi</taxon>
        <taxon>Dikarya</taxon>
        <taxon>Ascomycota</taxon>
        <taxon>Pezizomycotina</taxon>
        <taxon>Sordariomycetes</taxon>
        <taxon>Hypocreomycetidae</taxon>
        <taxon>Hypocreales</taxon>
        <taxon>Nectriaceae</taxon>
        <taxon>Dactylonectria</taxon>
    </lineage>
</organism>
<name>A0A9P9EQL0_9HYPO</name>
<dbReference type="Proteomes" id="UP000738349">
    <property type="component" value="Unassembled WGS sequence"/>
</dbReference>
<reference evidence="2" key="1">
    <citation type="journal article" date="2021" name="Nat. Commun.">
        <title>Genetic determinants of endophytism in the Arabidopsis root mycobiome.</title>
        <authorList>
            <person name="Mesny F."/>
            <person name="Miyauchi S."/>
            <person name="Thiergart T."/>
            <person name="Pickel B."/>
            <person name="Atanasova L."/>
            <person name="Karlsson M."/>
            <person name="Huettel B."/>
            <person name="Barry K.W."/>
            <person name="Haridas S."/>
            <person name="Chen C."/>
            <person name="Bauer D."/>
            <person name="Andreopoulos W."/>
            <person name="Pangilinan J."/>
            <person name="LaButti K."/>
            <person name="Riley R."/>
            <person name="Lipzen A."/>
            <person name="Clum A."/>
            <person name="Drula E."/>
            <person name="Henrissat B."/>
            <person name="Kohler A."/>
            <person name="Grigoriev I.V."/>
            <person name="Martin F.M."/>
            <person name="Hacquard S."/>
        </authorList>
    </citation>
    <scope>NUCLEOTIDE SEQUENCE</scope>
    <source>
        <strain evidence="2">MPI-CAGE-AT-0147</strain>
    </source>
</reference>
<sequence>MSGLELIALGVALAQLVEYTKTFATDLCKISQDASGAVQEMEPFSTRSLTFTQTVECAMVSLRQHNRAHQKSPVLIYITPSHVFVGIEAEANSLFNFLKPALQWIKANKKLSTRLWATIKWLL</sequence>
<dbReference type="AlphaFoldDB" id="A0A9P9EQL0"/>
<dbReference type="EMBL" id="JAGMUV010000010">
    <property type="protein sequence ID" value="KAH7141779.1"/>
    <property type="molecule type" value="Genomic_DNA"/>
</dbReference>
<feature type="signal peptide" evidence="1">
    <location>
        <begin position="1"/>
        <end position="24"/>
    </location>
</feature>
<protein>
    <submittedName>
        <fullName evidence="2">Uncharacterized protein</fullName>
    </submittedName>
</protein>
<evidence type="ECO:0000313" key="3">
    <source>
        <dbReference type="Proteomes" id="UP000738349"/>
    </source>
</evidence>
<proteinExistence type="predicted"/>
<evidence type="ECO:0000313" key="2">
    <source>
        <dbReference type="EMBL" id="KAH7141779.1"/>
    </source>
</evidence>
<comment type="caution">
    <text evidence="2">The sequence shown here is derived from an EMBL/GenBank/DDBJ whole genome shotgun (WGS) entry which is preliminary data.</text>
</comment>
<evidence type="ECO:0000256" key="1">
    <source>
        <dbReference type="SAM" id="SignalP"/>
    </source>
</evidence>
<gene>
    <name evidence="2" type="ORF">EDB81DRAFT_884839</name>
</gene>